<gene>
    <name evidence="1" type="ORF">BC739_000075</name>
</gene>
<sequence>MNESEFSAALQQAVLARGLTLDRIVHRLRERGFTLSTATLSYWTTGRSQPERQESLAALDVLETILDLEPGSLRGKLVPRARKSRRKPDRLVPLELLWREISGPIGRVVDPGEHYVRARKVLSMHDRYTLDANGALAHVRTTTVLEADEDDVDHMLIICHDEDVVHDLPQVRPVSGAYLGRVDRFDSDHVQMAELVFDQPLQRGERTMVEHELIFPAGGRRVWRGERRLPMAIRQHVVEVVFDPAALPAAAQHVTVPADGTGRTVQPLAVDPANTARLVLLDPPAGIHGIHWTWP</sequence>
<proteinExistence type="predicted"/>
<evidence type="ECO:0000313" key="1">
    <source>
        <dbReference type="EMBL" id="MBA8922878.1"/>
    </source>
</evidence>
<name>A0ABR6B7M5_9PSEU</name>
<dbReference type="RefSeq" id="WP_025359469.1">
    <property type="nucleotide sequence ID" value="NZ_BAAABQ010000010.1"/>
</dbReference>
<evidence type="ECO:0000313" key="2">
    <source>
        <dbReference type="Proteomes" id="UP000517916"/>
    </source>
</evidence>
<protein>
    <recommendedName>
        <fullName evidence="3">XRE family transcriptional regulator</fullName>
    </recommendedName>
</protein>
<reference evidence="1 2" key="1">
    <citation type="submission" date="2020-08" db="EMBL/GenBank/DDBJ databases">
        <title>Genomic Encyclopedia of Archaeal and Bacterial Type Strains, Phase II (KMG-II): from individual species to whole genera.</title>
        <authorList>
            <person name="Goeker M."/>
        </authorList>
    </citation>
    <scope>NUCLEOTIDE SEQUENCE [LARGE SCALE GENOMIC DNA]</scope>
    <source>
        <strain evidence="1 2">DSM 43850</strain>
    </source>
</reference>
<keyword evidence="2" id="KW-1185">Reference proteome</keyword>
<dbReference type="EMBL" id="JACJID010000001">
    <property type="protein sequence ID" value="MBA8922878.1"/>
    <property type="molecule type" value="Genomic_DNA"/>
</dbReference>
<comment type="caution">
    <text evidence="1">The sequence shown here is derived from an EMBL/GenBank/DDBJ whole genome shotgun (WGS) entry which is preliminary data.</text>
</comment>
<evidence type="ECO:0008006" key="3">
    <source>
        <dbReference type="Google" id="ProtNLM"/>
    </source>
</evidence>
<accession>A0ABR6B7M5</accession>
<organism evidence="1 2">
    <name type="scientific">Kutzneria viridogrisea</name>
    <dbReference type="NCBI Taxonomy" id="47990"/>
    <lineage>
        <taxon>Bacteria</taxon>
        <taxon>Bacillati</taxon>
        <taxon>Actinomycetota</taxon>
        <taxon>Actinomycetes</taxon>
        <taxon>Pseudonocardiales</taxon>
        <taxon>Pseudonocardiaceae</taxon>
        <taxon>Kutzneria</taxon>
    </lineage>
</organism>
<dbReference type="Proteomes" id="UP000517916">
    <property type="component" value="Unassembled WGS sequence"/>
</dbReference>